<evidence type="ECO:0000256" key="3">
    <source>
        <dbReference type="RuleBase" id="RU000363"/>
    </source>
</evidence>
<evidence type="ECO:0000256" key="2">
    <source>
        <dbReference type="ARBA" id="ARBA00023002"/>
    </source>
</evidence>
<dbReference type="InterPro" id="IPR036291">
    <property type="entry name" value="NAD(P)-bd_dom_sf"/>
</dbReference>
<dbReference type="EnsemblMetazoa" id="XM_014395161.2">
    <property type="protein sequence ID" value="XP_014250647.2"/>
    <property type="gene ID" value="LOC106667295"/>
</dbReference>
<dbReference type="KEGG" id="clec:106667295"/>
<dbReference type="OMA" id="HEEERCC"/>
<dbReference type="PRINTS" id="PR00081">
    <property type="entry name" value="GDHRDH"/>
</dbReference>
<organism evidence="4 5">
    <name type="scientific">Cimex lectularius</name>
    <name type="common">Bed bug</name>
    <name type="synonym">Acanthia lectularia</name>
    <dbReference type="NCBI Taxonomy" id="79782"/>
    <lineage>
        <taxon>Eukaryota</taxon>
        <taxon>Metazoa</taxon>
        <taxon>Ecdysozoa</taxon>
        <taxon>Arthropoda</taxon>
        <taxon>Hexapoda</taxon>
        <taxon>Insecta</taxon>
        <taxon>Pterygota</taxon>
        <taxon>Neoptera</taxon>
        <taxon>Paraneoptera</taxon>
        <taxon>Hemiptera</taxon>
        <taxon>Heteroptera</taxon>
        <taxon>Panheteroptera</taxon>
        <taxon>Cimicomorpha</taxon>
        <taxon>Cimicidae</taxon>
        <taxon>Cimex</taxon>
    </lineage>
</organism>
<evidence type="ECO:0000313" key="5">
    <source>
        <dbReference type="Proteomes" id="UP000494040"/>
    </source>
</evidence>
<evidence type="ECO:0000313" key="4">
    <source>
        <dbReference type="EnsemblMetazoa" id="XP_014250647.2"/>
    </source>
</evidence>
<dbReference type="Gene3D" id="3.40.50.720">
    <property type="entry name" value="NAD(P)-binding Rossmann-like Domain"/>
    <property type="match status" value="1"/>
</dbReference>
<dbReference type="SUPFAM" id="SSF51735">
    <property type="entry name" value="NAD(P)-binding Rossmann-fold domains"/>
    <property type="match status" value="1"/>
</dbReference>
<dbReference type="GeneID" id="106667295"/>
<accession>A0A8I6THY5</accession>
<evidence type="ECO:0000256" key="1">
    <source>
        <dbReference type="ARBA" id="ARBA00006484"/>
    </source>
</evidence>
<dbReference type="Pfam" id="PF00106">
    <property type="entry name" value="adh_short"/>
    <property type="match status" value="1"/>
</dbReference>
<protein>
    <recommendedName>
        <fullName evidence="6">Alcohol dehydrogenase</fullName>
    </recommendedName>
</protein>
<dbReference type="Proteomes" id="UP000494040">
    <property type="component" value="Unassembled WGS sequence"/>
</dbReference>
<comment type="similarity">
    <text evidence="1 3">Belongs to the short-chain dehydrogenases/reductases (SDR) family.</text>
</comment>
<reference evidence="4" key="1">
    <citation type="submission" date="2022-01" db="UniProtKB">
        <authorList>
            <consortium name="EnsemblMetazoa"/>
        </authorList>
    </citation>
    <scope>IDENTIFICATION</scope>
</reference>
<dbReference type="PANTHER" id="PTHR44229">
    <property type="entry name" value="15-HYDROXYPROSTAGLANDIN DEHYDROGENASE [NAD(+)]"/>
    <property type="match status" value="1"/>
</dbReference>
<sequence>MLRFSFSRGHLKLKDAVSRWPGLVSSKWKQHALQARMASSTPPMKETTFEPMVNKKPLPNCCSRARPECGDCARYRYMNPECKVAVITEGASGLGFDIANELLCNEAYRVILTGCNWDLGAKALKRLRKKHEEERCCYMKMDPRKESEVKYVLGRISERFNGIDILVNNAKAINETLWESEVTYNLHSVVQGTLVGMELMKNTKARPGGIILNIASTLSFDSDPCLPIFTGTQYAIAGFTKSYGDKKNFAGSDIRVVGLCPGPLNASHLTCNQGLELAFVSNSSIGKAVIHMIQYAPTGTLWVLEEGLYRLKFPERKTFQKKVTYV</sequence>
<proteinExistence type="inferred from homology"/>
<keyword evidence="2" id="KW-0560">Oxidoreductase</keyword>
<keyword evidence="5" id="KW-1185">Reference proteome</keyword>
<dbReference type="PRINTS" id="PR00080">
    <property type="entry name" value="SDRFAMILY"/>
</dbReference>
<name>A0A8I6THY5_CIMLE</name>
<dbReference type="PANTHER" id="PTHR44229:SF8">
    <property type="entry name" value="ALCOHOL DEHYDROGENASE-RELATED"/>
    <property type="match status" value="1"/>
</dbReference>
<dbReference type="RefSeq" id="XP_014250647.2">
    <property type="nucleotide sequence ID" value="XM_014395161.2"/>
</dbReference>
<dbReference type="GO" id="GO:0016616">
    <property type="term" value="F:oxidoreductase activity, acting on the CH-OH group of donors, NAD or NADP as acceptor"/>
    <property type="evidence" value="ECO:0007669"/>
    <property type="project" value="TreeGrafter"/>
</dbReference>
<evidence type="ECO:0008006" key="6">
    <source>
        <dbReference type="Google" id="ProtNLM"/>
    </source>
</evidence>
<dbReference type="InterPro" id="IPR002347">
    <property type="entry name" value="SDR_fam"/>
</dbReference>
<dbReference type="AlphaFoldDB" id="A0A8I6THY5"/>
<dbReference type="GO" id="GO:0005737">
    <property type="term" value="C:cytoplasm"/>
    <property type="evidence" value="ECO:0007669"/>
    <property type="project" value="TreeGrafter"/>
</dbReference>
<dbReference type="OrthoDB" id="417891at2759"/>